<dbReference type="EMBL" id="BNJF01000006">
    <property type="protein sequence ID" value="GHO49739.1"/>
    <property type="molecule type" value="Genomic_DNA"/>
</dbReference>
<organism evidence="1 2">
    <name type="scientific">Ktedonospora formicarum</name>
    <dbReference type="NCBI Taxonomy" id="2778364"/>
    <lineage>
        <taxon>Bacteria</taxon>
        <taxon>Bacillati</taxon>
        <taxon>Chloroflexota</taxon>
        <taxon>Ktedonobacteria</taxon>
        <taxon>Ktedonobacterales</taxon>
        <taxon>Ktedonobacteraceae</taxon>
        <taxon>Ktedonospora</taxon>
    </lineage>
</organism>
<accession>A0A8J3I571</accession>
<keyword evidence="2" id="KW-1185">Reference proteome</keyword>
<dbReference type="AlphaFoldDB" id="A0A8J3I571"/>
<reference evidence="1" key="1">
    <citation type="submission" date="2020-10" db="EMBL/GenBank/DDBJ databases">
        <title>Taxonomic study of unclassified bacteria belonging to the class Ktedonobacteria.</title>
        <authorList>
            <person name="Yabe S."/>
            <person name="Wang C.M."/>
            <person name="Zheng Y."/>
            <person name="Sakai Y."/>
            <person name="Cavaletti L."/>
            <person name="Monciardini P."/>
            <person name="Donadio S."/>
        </authorList>
    </citation>
    <scope>NUCLEOTIDE SEQUENCE</scope>
    <source>
        <strain evidence="1">SOSP1-1</strain>
    </source>
</reference>
<proteinExistence type="predicted"/>
<gene>
    <name evidence="1" type="ORF">KSX_79020</name>
</gene>
<dbReference type="Proteomes" id="UP000612362">
    <property type="component" value="Unassembled WGS sequence"/>
</dbReference>
<protein>
    <submittedName>
        <fullName evidence="1">Uncharacterized protein</fullName>
    </submittedName>
</protein>
<comment type="caution">
    <text evidence="1">The sequence shown here is derived from an EMBL/GenBank/DDBJ whole genome shotgun (WGS) entry which is preliminary data.</text>
</comment>
<name>A0A8J3I571_9CHLR</name>
<evidence type="ECO:0000313" key="2">
    <source>
        <dbReference type="Proteomes" id="UP000612362"/>
    </source>
</evidence>
<evidence type="ECO:0000313" key="1">
    <source>
        <dbReference type="EMBL" id="GHO49739.1"/>
    </source>
</evidence>
<sequence length="60" mass="6672">MANSFRDWEWNMTQAMGLASPSVLLKEVHLNETSGQLISRFLLSLPRGLNVLTHGELCTG</sequence>